<evidence type="ECO:0000259" key="3">
    <source>
        <dbReference type="Pfam" id="PF00350"/>
    </source>
</evidence>
<feature type="region of interest" description="Disordered" evidence="2">
    <location>
        <begin position="637"/>
        <end position="661"/>
    </location>
</feature>
<dbReference type="RefSeq" id="WP_094434884.1">
    <property type="nucleotide sequence ID" value="NZ_AP024172.1"/>
</dbReference>
<gene>
    <name evidence="4" type="ORF">CE154_002535</name>
</gene>
<proteinExistence type="predicted"/>
<keyword evidence="1" id="KW-0175">Coiled coil</keyword>
<dbReference type="InterPro" id="IPR045063">
    <property type="entry name" value="Dynamin_N"/>
</dbReference>
<dbReference type="SUPFAM" id="SSF52540">
    <property type="entry name" value="P-loop containing nucleoside triphosphate hydrolases"/>
    <property type="match status" value="1"/>
</dbReference>
<dbReference type="Pfam" id="PF00350">
    <property type="entry name" value="Dynamin_N"/>
    <property type="match status" value="1"/>
</dbReference>
<dbReference type="PANTHER" id="PTHR43681:SF1">
    <property type="entry name" value="SARCALUMENIN"/>
    <property type="match status" value="1"/>
</dbReference>
<name>A0A420KFG0_9BURK</name>
<dbReference type="PANTHER" id="PTHR43681">
    <property type="entry name" value="TRANSMEMBRANE GTPASE FZO"/>
    <property type="match status" value="1"/>
</dbReference>
<dbReference type="Gene3D" id="3.40.50.300">
    <property type="entry name" value="P-loop containing nucleotide triphosphate hydrolases"/>
    <property type="match status" value="2"/>
</dbReference>
<dbReference type="AlphaFoldDB" id="A0A420KFG0"/>
<accession>A0A420KFG0</accession>
<organism evidence="4 5">
    <name type="scientific">Alicycliphilus denitrificans</name>
    <dbReference type="NCBI Taxonomy" id="179636"/>
    <lineage>
        <taxon>Bacteria</taxon>
        <taxon>Pseudomonadati</taxon>
        <taxon>Pseudomonadota</taxon>
        <taxon>Betaproteobacteria</taxon>
        <taxon>Burkholderiales</taxon>
        <taxon>Comamonadaceae</taxon>
        <taxon>Alicycliphilus</taxon>
    </lineage>
</organism>
<dbReference type="Proteomes" id="UP000216225">
    <property type="component" value="Unassembled WGS sequence"/>
</dbReference>
<dbReference type="InterPro" id="IPR051943">
    <property type="entry name" value="TRAFAC_Dynamin-like_GTPase"/>
</dbReference>
<protein>
    <submittedName>
        <fullName evidence="4">Dynamin family protein</fullName>
    </submittedName>
</protein>
<evidence type="ECO:0000256" key="1">
    <source>
        <dbReference type="SAM" id="Coils"/>
    </source>
</evidence>
<dbReference type="InterPro" id="IPR027417">
    <property type="entry name" value="P-loop_NTPase"/>
</dbReference>
<dbReference type="EMBL" id="NKDB02000001">
    <property type="protein sequence ID" value="RKJ98660.1"/>
    <property type="molecule type" value="Genomic_DNA"/>
</dbReference>
<evidence type="ECO:0000256" key="2">
    <source>
        <dbReference type="SAM" id="MobiDB-lite"/>
    </source>
</evidence>
<reference evidence="4 5" key="1">
    <citation type="submission" date="2018-09" db="EMBL/GenBank/DDBJ databases">
        <title>Genome comparison of Alicycliphilus sp. BQ1, a polyurethanolytic bacterium, with its closest phylogenetic relatives Alicycliphilus denitrificans BC and K601, unable to attack polyurethane.</title>
        <authorList>
            <person name="Loza-Tavera H."/>
            <person name="Lozano L."/>
            <person name="Cevallos M."/>
            <person name="Maya-Lucas O."/>
            <person name="Garcia-Mena J."/>
            <person name="Hernandez J."/>
        </authorList>
    </citation>
    <scope>NUCLEOTIDE SEQUENCE [LARGE SCALE GENOMIC DNA]</scope>
    <source>
        <strain evidence="4 5">BQ1</strain>
    </source>
</reference>
<evidence type="ECO:0000313" key="4">
    <source>
        <dbReference type="EMBL" id="RKJ98660.1"/>
    </source>
</evidence>
<sequence>MGSSFNERFDQHGAWRRAFAQQLKRLGQWMGAHDLMDAAVGERLQRLEEQVRSDKVTVAFVGEFSRGKSELINAIFFAGYGRRIMPASAGRTTMCPTELGYEGGTAPSLRLLPIETRMQPLGLAEWRLKPDLWVDVALDMDDPAQMAQALEKVSEVRRVSVDEARALGFWSDEAGDENPRQDAGGMVSVPMWRHAVINFPHPLLRQGLVILDTPGLNAVGVEPELTINLIAQAHAVVFLLGADTGVTRSDLAIWRDHLGGAEDASDARLVVLNKIDTLWDQLNSPAQVQAQLERQRHTVAEVLGVPLGQVVAVSAQKGLVAKINCDDDLLEASGLPQLEVALGTGIMGRRQSILRAAVASGVAGLRNEARRVINIRRRDLDDQMLELRSLRGKNASVIDAMRGRIEQEQQEFEACTARIQAVRAVHLKMLRELFHQLGPRALKAQLAPLTEALESSGLKLGVRKAYGETFASVRAAMEAAQATGGEIQAMLGGTFRQLNTEFGFSLQVPAAAQLSAYVREIAFIEQRHLQYVGMGNVLRLARPEFTQRLLRALGLRLRTVFEAAANELEMWSKTATAQLDAQLRERKRSFERRIEAVNRIRQAASGLVERIAEIEAAEENLAELELRLSELTDELVQQPGVEEDLPVPDIPETAPQPLTPA</sequence>
<comment type="caution">
    <text evidence="4">The sequence shown here is derived from an EMBL/GenBank/DDBJ whole genome shotgun (WGS) entry which is preliminary data.</text>
</comment>
<feature type="coiled-coil region" evidence="1">
    <location>
        <begin position="607"/>
        <end position="634"/>
    </location>
</feature>
<feature type="domain" description="Dynamin N-terminal" evidence="3">
    <location>
        <begin position="58"/>
        <end position="274"/>
    </location>
</feature>
<evidence type="ECO:0000313" key="5">
    <source>
        <dbReference type="Proteomes" id="UP000216225"/>
    </source>
</evidence>